<gene>
    <name evidence="1" type="ORF">NSPZN2_70045</name>
</gene>
<name>A0ABM8S8D8_9BACT</name>
<evidence type="ECO:0000313" key="1">
    <source>
        <dbReference type="EMBL" id="CAE6794963.1"/>
    </source>
</evidence>
<evidence type="ECO:0008006" key="3">
    <source>
        <dbReference type="Google" id="ProtNLM"/>
    </source>
</evidence>
<comment type="caution">
    <text evidence="1">The sequence shown here is derived from an EMBL/GenBank/DDBJ whole genome shotgun (WGS) entry which is preliminary data.</text>
</comment>
<dbReference type="RefSeq" id="WP_213044020.1">
    <property type="nucleotide sequence ID" value="NZ_CAJNBJ010000020.1"/>
</dbReference>
<accession>A0ABM8S8D8</accession>
<keyword evidence="2" id="KW-1185">Reference proteome</keyword>
<dbReference type="EMBL" id="CAJNBJ010000020">
    <property type="protein sequence ID" value="CAE6794963.1"/>
    <property type="molecule type" value="Genomic_DNA"/>
</dbReference>
<evidence type="ECO:0000313" key="2">
    <source>
        <dbReference type="Proteomes" id="UP000675880"/>
    </source>
</evidence>
<dbReference type="Proteomes" id="UP000675880">
    <property type="component" value="Unassembled WGS sequence"/>
</dbReference>
<sequence length="137" mass="16224">MPRQRGGALHEEYMNRFYELLHEARVRAPRLVGLWLNILLDEDSPRIKRRFRGLDRYIEQMILKYPAYSARALNNLVRKQRQMGLNAEHVVRSRIRMVKAKLRSRAYRQAKRASLAGDVQWIGREEDARHLQNTGDA</sequence>
<protein>
    <recommendedName>
        <fullName evidence="3">Transposase</fullName>
    </recommendedName>
</protein>
<reference evidence="1 2" key="1">
    <citation type="submission" date="2021-02" db="EMBL/GenBank/DDBJ databases">
        <authorList>
            <person name="Han P."/>
        </authorList>
    </citation>
    <scope>NUCLEOTIDE SEQUENCE [LARGE SCALE GENOMIC DNA]</scope>
    <source>
        <strain evidence="1">Candidatus Nitrospira sp. ZN2</strain>
    </source>
</reference>
<organism evidence="1 2">
    <name type="scientific">Nitrospira defluvii</name>
    <dbReference type="NCBI Taxonomy" id="330214"/>
    <lineage>
        <taxon>Bacteria</taxon>
        <taxon>Pseudomonadati</taxon>
        <taxon>Nitrospirota</taxon>
        <taxon>Nitrospiria</taxon>
        <taxon>Nitrospirales</taxon>
        <taxon>Nitrospiraceae</taxon>
        <taxon>Nitrospira</taxon>
    </lineage>
</organism>
<proteinExistence type="predicted"/>